<sequence length="147" mass="16215">MAMLPEHILPMATPKNKKLNRARKSSAATLLTGSPYKQQLGERIKCIDQKEVVGIVVGREKQTFLELLTTSNISEEVDSSFIMFIMIAESSVSSAVKTIMSESASEPAYPSNEDACSILCSANYSTNQGGETWIQYQSFELWAHAEC</sequence>
<gene>
    <name evidence="1" type="ORF">GWI33_008001</name>
</gene>
<name>A0A834IDJ2_RHYFE</name>
<protein>
    <submittedName>
        <fullName evidence="1">Uncharacterized protein</fullName>
    </submittedName>
</protein>
<keyword evidence="2" id="KW-1185">Reference proteome</keyword>
<evidence type="ECO:0000313" key="2">
    <source>
        <dbReference type="Proteomes" id="UP000625711"/>
    </source>
</evidence>
<dbReference type="EMBL" id="JAACXV010000388">
    <property type="protein sequence ID" value="KAF7278769.1"/>
    <property type="molecule type" value="Genomic_DNA"/>
</dbReference>
<reference evidence="1" key="1">
    <citation type="submission" date="2020-08" db="EMBL/GenBank/DDBJ databases">
        <title>Genome sequencing and assembly of the red palm weevil Rhynchophorus ferrugineus.</title>
        <authorList>
            <person name="Dias G.B."/>
            <person name="Bergman C.M."/>
            <person name="Manee M."/>
        </authorList>
    </citation>
    <scope>NUCLEOTIDE SEQUENCE</scope>
    <source>
        <strain evidence="1">AA-2017</strain>
        <tissue evidence="1">Whole larva</tissue>
    </source>
</reference>
<dbReference type="AlphaFoldDB" id="A0A834IDJ2"/>
<dbReference type="OrthoDB" id="8191755at2759"/>
<dbReference type="Proteomes" id="UP000625711">
    <property type="component" value="Unassembled WGS sequence"/>
</dbReference>
<comment type="caution">
    <text evidence="1">The sequence shown here is derived from an EMBL/GenBank/DDBJ whole genome shotgun (WGS) entry which is preliminary data.</text>
</comment>
<proteinExistence type="predicted"/>
<evidence type="ECO:0000313" key="1">
    <source>
        <dbReference type="EMBL" id="KAF7278769.1"/>
    </source>
</evidence>
<organism evidence="1 2">
    <name type="scientific">Rhynchophorus ferrugineus</name>
    <name type="common">Red palm weevil</name>
    <name type="synonym">Curculio ferrugineus</name>
    <dbReference type="NCBI Taxonomy" id="354439"/>
    <lineage>
        <taxon>Eukaryota</taxon>
        <taxon>Metazoa</taxon>
        <taxon>Ecdysozoa</taxon>
        <taxon>Arthropoda</taxon>
        <taxon>Hexapoda</taxon>
        <taxon>Insecta</taxon>
        <taxon>Pterygota</taxon>
        <taxon>Neoptera</taxon>
        <taxon>Endopterygota</taxon>
        <taxon>Coleoptera</taxon>
        <taxon>Polyphaga</taxon>
        <taxon>Cucujiformia</taxon>
        <taxon>Curculionidae</taxon>
        <taxon>Dryophthorinae</taxon>
        <taxon>Rhynchophorus</taxon>
    </lineage>
</organism>
<accession>A0A834IDJ2</accession>